<proteinExistence type="predicted"/>
<sequence>FGLKPAPWLATRTTYELAQREKTSYPNASKIIQEDIYVDDLISGGSTPEKVVELRQQVQDMMQSGGFTMRKWVSTNETVMSSIPEGLKGSFNFLEISEDKTVKTLGIQWSPISDQ</sequence>
<dbReference type="Proteomes" id="UP000708208">
    <property type="component" value="Unassembled WGS sequence"/>
</dbReference>
<organism evidence="1 2">
    <name type="scientific">Allacma fusca</name>
    <dbReference type="NCBI Taxonomy" id="39272"/>
    <lineage>
        <taxon>Eukaryota</taxon>
        <taxon>Metazoa</taxon>
        <taxon>Ecdysozoa</taxon>
        <taxon>Arthropoda</taxon>
        <taxon>Hexapoda</taxon>
        <taxon>Collembola</taxon>
        <taxon>Symphypleona</taxon>
        <taxon>Sminthuridae</taxon>
        <taxon>Allacma</taxon>
    </lineage>
</organism>
<dbReference type="EMBL" id="CAJVCH010017945">
    <property type="protein sequence ID" value="CAG7684038.1"/>
    <property type="molecule type" value="Genomic_DNA"/>
</dbReference>
<evidence type="ECO:0008006" key="3">
    <source>
        <dbReference type="Google" id="ProtNLM"/>
    </source>
</evidence>
<comment type="caution">
    <text evidence="1">The sequence shown here is derived from an EMBL/GenBank/DDBJ whole genome shotgun (WGS) entry which is preliminary data.</text>
</comment>
<keyword evidence="2" id="KW-1185">Reference proteome</keyword>
<protein>
    <recommendedName>
        <fullName evidence="3">Gag-pol polyprotein</fullName>
    </recommendedName>
</protein>
<evidence type="ECO:0000313" key="1">
    <source>
        <dbReference type="EMBL" id="CAG7684038.1"/>
    </source>
</evidence>
<feature type="non-terminal residue" evidence="1">
    <location>
        <position position="115"/>
    </location>
</feature>
<evidence type="ECO:0000313" key="2">
    <source>
        <dbReference type="Proteomes" id="UP000708208"/>
    </source>
</evidence>
<reference evidence="1" key="1">
    <citation type="submission" date="2021-06" db="EMBL/GenBank/DDBJ databases">
        <authorList>
            <person name="Hodson N. C."/>
            <person name="Mongue J. A."/>
            <person name="Jaron S. K."/>
        </authorList>
    </citation>
    <scope>NUCLEOTIDE SEQUENCE</scope>
</reference>
<feature type="non-terminal residue" evidence="1">
    <location>
        <position position="1"/>
    </location>
</feature>
<accession>A0A8J2NNY4</accession>
<dbReference type="AlphaFoldDB" id="A0A8J2NNY4"/>
<gene>
    <name evidence="1" type="ORF">AFUS01_LOCUS3043</name>
</gene>
<dbReference type="OrthoDB" id="8059413at2759"/>
<name>A0A8J2NNY4_9HEXA</name>
<dbReference type="PANTHER" id="PTHR47331">
    <property type="entry name" value="PHD-TYPE DOMAIN-CONTAINING PROTEIN"/>
    <property type="match status" value="1"/>
</dbReference>